<gene>
    <name evidence="3" type="ORF">H7J73_24910</name>
</gene>
<organism evidence="3 4">
    <name type="scientific">Mycolicibacterium komossense</name>
    <dbReference type="NCBI Taxonomy" id="1779"/>
    <lineage>
        <taxon>Bacteria</taxon>
        <taxon>Bacillati</taxon>
        <taxon>Actinomycetota</taxon>
        <taxon>Actinomycetes</taxon>
        <taxon>Mycobacteriales</taxon>
        <taxon>Mycobacteriaceae</taxon>
        <taxon>Mycolicibacterium</taxon>
    </lineage>
</organism>
<feature type="compositionally biased region" description="Pro residues" evidence="1">
    <location>
        <begin position="294"/>
        <end position="306"/>
    </location>
</feature>
<comment type="caution">
    <text evidence="3">The sequence shown here is derived from an EMBL/GenBank/DDBJ whole genome shotgun (WGS) entry which is preliminary data.</text>
</comment>
<protein>
    <submittedName>
        <fullName evidence="3">DUF222 domain-containing protein</fullName>
    </submittedName>
</protein>
<feature type="region of interest" description="Disordered" evidence="1">
    <location>
        <begin position="278"/>
        <end position="328"/>
    </location>
</feature>
<dbReference type="SMART" id="SM00507">
    <property type="entry name" value="HNHc"/>
    <property type="match status" value="1"/>
</dbReference>
<feature type="domain" description="HNH nuclease" evidence="2">
    <location>
        <begin position="404"/>
        <end position="455"/>
    </location>
</feature>
<dbReference type="InterPro" id="IPR003870">
    <property type="entry name" value="DUF222"/>
</dbReference>
<keyword evidence="4" id="KW-1185">Reference proteome</keyword>
<dbReference type="Proteomes" id="UP001526201">
    <property type="component" value="Unassembled WGS sequence"/>
</dbReference>
<name>A0ABT3CII0_9MYCO</name>
<evidence type="ECO:0000313" key="4">
    <source>
        <dbReference type="Proteomes" id="UP001526201"/>
    </source>
</evidence>
<dbReference type="CDD" id="cd00085">
    <property type="entry name" value="HNHc"/>
    <property type="match status" value="1"/>
</dbReference>
<dbReference type="InterPro" id="IPR003615">
    <property type="entry name" value="HNH_nuc"/>
</dbReference>
<dbReference type="EMBL" id="JACKTY010000040">
    <property type="protein sequence ID" value="MCV7229256.1"/>
    <property type="molecule type" value="Genomic_DNA"/>
</dbReference>
<dbReference type="RefSeq" id="WP_264070468.1">
    <property type="nucleotide sequence ID" value="NZ_JACKTY010000040.1"/>
</dbReference>
<proteinExistence type="predicted"/>
<evidence type="ECO:0000256" key="1">
    <source>
        <dbReference type="SAM" id="MobiDB-lite"/>
    </source>
</evidence>
<reference evidence="3 4" key="1">
    <citation type="journal article" date="2022" name="BMC Genomics">
        <title>Comparative genome analysis of mycobacteria focusing on tRNA and non-coding RNA.</title>
        <authorList>
            <person name="Behra P.R.K."/>
            <person name="Pettersson B.M.F."/>
            <person name="Ramesh M."/>
            <person name="Das S."/>
            <person name="Dasgupta S."/>
            <person name="Kirsebom L.A."/>
        </authorList>
    </citation>
    <scope>NUCLEOTIDE SEQUENCE [LARGE SCALE GENOMIC DNA]</scope>
    <source>
        <strain evidence="3 4">DSM 44078</strain>
    </source>
</reference>
<sequence length="563" mass="59838">MFDDSFPEPAELFAVSDAALVEAIAGWARASAAADARRLAAIDELVRRRCGDPDDERNLWACDPTDSAAAEVAVALNIGHGRAITQLKLAGLLRGRLPAINALFLAGSIPLTMVSTLMWRTLLVDEDVLDLLDAALAEDVIGWGPLSGKKLEQAIDLLIERHDPHAVRRLQQAARRRDVVIGDRDDDTGTAAIYGRLLATDATALKKRLNLMAHSVCGDDPRTMGQRRADALGALAFGSDHLDCLCGVVECPANPDDGRASNVHIHIVADPSALTAAPEPRIHGEYPGHTPAPEFGPDPVPTPEPAPAFTAEARRPAAKPIPVSAPLPLPKHAVASDLDLPAARARATPAPKPARPCRPGAGVILGGPIVPAALLAELIRNGAQVTVVREPGVDPEPRYTPSARLAEFVRMRDMTCRFPGCDLPADRADIDHTVPWPYGATHPGDVKCYCRKHHNLKTWWTGDWADHQSPDGTVTVTSPTGTTYTTKPVSSLLFPGWNTATTASPPRGAPPTRPPGCGAPRTKRKRTRAQGHAYRIGAERALNAALIAAAAPGDPPPFSPIAI</sequence>
<evidence type="ECO:0000259" key="2">
    <source>
        <dbReference type="SMART" id="SM00507"/>
    </source>
</evidence>
<evidence type="ECO:0000313" key="3">
    <source>
        <dbReference type="EMBL" id="MCV7229256.1"/>
    </source>
</evidence>
<dbReference type="Pfam" id="PF02720">
    <property type="entry name" value="DUF222"/>
    <property type="match status" value="1"/>
</dbReference>
<accession>A0ABT3CII0</accession>
<feature type="region of interest" description="Disordered" evidence="1">
    <location>
        <begin position="499"/>
        <end position="531"/>
    </location>
</feature>